<keyword evidence="1" id="KW-0175">Coiled coil</keyword>
<gene>
    <name evidence="3" type="ORF">SAMN05421647_103464</name>
</gene>
<dbReference type="InterPro" id="IPR013491">
    <property type="entry name" value="Tape_meas_N"/>
</dbReference>
<dbReference type="EMBL" id="FTMN01000003">
    <property type="protein sequence ID" value="SIQ31012.1"/>
    <property type="molecule type" value="Genomic_DNA"/>
</dbReference>
<reference evidence="3 4" key="1">
    <citation type="submission" date="2017-01" db="EMBL/GenBank/DDBJ databases">
        <authorList>
            <person name="Mah S.A."/>
            <person name="Swanson W.J."/>
            <person name="Moy G.W."/>
            <person name="Vacquier V.D."/>
        </authorList>
    </citation>
    <scope>NUCLEOTIDE SEQUENCE [LARGE SCALE GENOMIC DNA]</scope>
    <source>
        <strain evidence="3 4">DSM 7027</strain>
    </source>
</reference>
<proteinExistence type="predicted"/>
<dbReference type="STRING" id="49186.SAMN05421647_103464"/>
<organism evidence="3 4">
    <name type="scientific">Marinobacterium stanieri</name>
    <dbReference type="NCBI Taxonomy" id="49186"/>
    <lineage>
        <taxon>Bacteria</taxon>
        <taxon>Pseudomonadati</taxon>
        <taxon>Pseudomonadota</taxon>
        <taxon>Gammaproteobacteria</taxon>
        <taxon>Oceanospirillales</taxon>
        <taxon>Oceanospirillaceae</taxon>
        <taxon>Marinobacterium</taxon>
    </lineage>
</organism>
<feature type="coiled-coil region" evidence="1">
    <location>
        <begin position="9"/>
        <end position="36"/>
    </location>
</feature>
<dbReference type="Proteomes" id="UP000186895">
    <property type="component" value="Unassembled WGS sequence"/>
</dbReference>
<name>A0A1N6RQK9_9GAMM</name>
<sequence length="1336" mass="140404">MADKNLELALKIKADLQQAIQQVSQLEEALDKTVATAGSAGGASSNAARGIGTLGAATASTARQTANAATSTRRYDAALDQATLSAHQMTQANRQVGGGFTSLAASVKAATLTVAAGFGLNQIITTADAWTAFQNRLRLVTDTQEELGQVTQDVYGVARSTSQQLDSTAAIYQRFAQNADRLNITQEQTAALTLTVSQAVAISGGSAASAEAAMVQFGQALASGVLRGEEFNSVMEQAPGLAQALADGLGKNIGQLREMANAGQLTTDVLVQALESAAEGVTQQFGTRVKQVSQSATELHEALTRLVGTLSTEAGSSEGLADGITLLADGVDRLTEGLDILGVALQVALILSVARGAAALKGLSESTLDNIAKTRANTLAVADHAKSLEGVAVSANRAAVAELERSKAAVVSAQADVQATAAEAKRAAAQAQAARGLGTQAALEAKATQAANAHAAAQVRLDAALEARTVATGRAAAATATLTQATHASTAAATQARIANSLFLSTLNRLKAAGASVAAALGGPFGIAVAVGLLATSFIDFGADAEAATQRVERALEDLQAPLDKTLAKLEKISKLEQNQALKSMATGIEQIQNERTKSAQELAQLATPDGDAGGWLGSSGRGVQATGWSTETKALLLEVRQAAAKAAQGIQVDFDQLGEAVESSGDLSEQTKTKMLGLMEALIKDGRKAADLTGRLNELKGALDGTGDSAQSLAAIGPSADALKAADQYLSTLQRQFEGLQDLSAREQALAFLRKNQIDVNSDLAQNILALATANDALRESRGTSEDDLSRADRMSKVNTELDNQLARLYMLKPEREAQVQFDRIEEQLLGNKITLSQQEAAALQQKISLIRQANQVQSEMDRIYNETIGLQTRYNAAQSAADRLLSRGVITQAQYNRELVKAKEGYLNQIDPMRQINRQIQDQARLLKLPQKEREIEAQMIQLTNQLLREGIDLREDEAAATRLRAQLESNQAAGEAYQQRESIRALVEGMPGFDRQMDFLEKFAGELRRLWEETNGALLGMAGRLYALNSAFESGALTAEYYNNQIARLNVESAELLNTLGFGNNETVWVEALGHVLDDFTTMASGLADILGRGMGGWVDGLADGLARAAIEGKSLRETLGEVARTVAVDMLRALIKLGIQWMINRTLADASLTASVAKQVVAAGQVSSAWSPAAALASLATSGANATSANAAIVSTMAVTSGMASQAFAEGGYTGPGSKYQPAGIVHAGEYVQPQERMREPGAMAFMEAFRRDGMDALQRFQGYADGGAVSAATLATPPSQAAGRTRDTIQVINAIDPDDMAQTALSTPTAVRQIKNIVKAEKSSFRAILES</sequence>
<keyword evidence="4" id="KW-1185">Reference proteome</keyword>
<protein>
    <submittedName>
        <fullName evidence="3">Tape measure domain-containing protein</fullName>
    </submittedName>
</protein>
<evidence type="ECO:0000256" key="1">
    <source>
        <dbReference type="SAM" id="Coils"/>
    </source>
</evidence>
<dbReference type="RefSeq" id="WP_076462585.1">
    <property type="nucleotide sequence ID" value="NZ_FTMN01000003.1"/>
</dbReference>
<evidence type="ECO:0000259" key="2">
    <source>
        <dbReference type="Pfam" id="PF20155"/>
    </source>
</evidence>
<dbReference type="NCBIfam" id="TIGR02675">
    <property type="entry name" value="tape_meas_nterm"/>
    <property type="match status" value="1"/>
</dbReference>
<dbReference type="Pfam" id="PF20155">
    <property type="entry name" value="TMP_3"/>
    <property type="match status" value="1"/>
</dbReference>
<evidence type="ECO:0000313" key="3">
    <source>
        <dbReference type="EMBL" id="SIQ31012.1"/>
    </source>
</evidence>
<accession>A0A1N6RQK9</accession>
<evidence type="ECO:0000313" key="4">
    <source>
        <dbReference type="Proteomes" id="UP000186895"/>
    </source>
</evidence>
<feature type="domain" description="Tape measure protein N-terminal" evidence="2">
    <location>
        <begin position="122"/>
        <end position="310"/>
    </location>
</feature>